<dbReference type="CDD" id="cd06550">
    <property type="entry name" value="TM_ABC_iron-siderophores_like"/>
    <property type="match status" value="1"/>
</dbReference>
<dbReference type="Gene3D" id="1.10.3470.10">
    <property type="entry name" value="ABC transporter involved in vitamin B12 uptake, BtuC"/>
    <property type="match status" value="1"/>
</dbReference>
<evidence type="ECO:0000256" key="5">
    <source>
        <dbReference type="ARBA" id="ARBA00022692"/>
    </source>
</evidence>
<feature type="transmembrane region" description="Helical" evidence="8">
    <location>
        <begin position="297"/>
        <end position="315"/>
    </location>
</feature>
<keyword evidence="3" id="KW-0813">Transport</keyword>
<dbReference type="RefSeq" id="WP_007079206.1">
    <property type="nucleotide sequence ID" value="NZ_CM001024.1"/>
</dbReference>
<feature type="transmembrane region" description="Helical" evidence="8">
    <location>
        <begin position="321"/>
        <end position="342"/>
    </location>
</feature>
<proteinExistence type="inferred from homology"/>
<dbReference type="GO" id="GO:0033214">
    <property type="term" value="P:siderophore-iron import into cell"/>
    <property type="evidence" value="ECO:0007669"/>
    <property type="project" value="TreeGrafter"/>
</dbReference>
<evidence type="ECO:0000256" key="8">
    <source>
        <dbReference type="SAM" id="Phobius"/>
    </source>
</evidence>
<comment type="similarity">
    <text evidence="2">Belongs to the binding-protein-dependent transport system permease family. FecCD subfamily.</text>
</comment>
<sequence>MTVTLRPTRPAAPEPGRVRRAGRRRALVVTGGLGVTVLGLVVVTLMVGSFRLSAAEVVTSLLGLRDDPAVDFIVQNLRLPTAATGLAVGLAMGMSGIIFQRLLSNPLASPDFVGVSAGASLFAVGSIVFAGTSSLGVSGFALIGAIVAATSIYLLAWRDGVTGYRFILIGIAVSQLFVSLVGFVVARADLYDAREAMTWLVGSVGQAGSGELRTVLVTVAVLTPVVVVLERQLGVLGLGDEAATALGARVETVRIALLVIAVVLIAVAVAAAGPLAFVALIAGPIATRLVGGSGRTIVAAGLVGAVTVLLADLVAQHVLPTALPTGVITGAVGAPYLIWLLARVNREGRGG</sequence>
<dbReference type="HOGENOM" id="CLU_013016_1_1_11"/>
<dbReference type="GO" id="GO:0005886">
    <property type="term" value="C:plasma membrane"/>
    <property type="evidence" value="ECO:0007669"/>
    <property type="project" value="UniProtKB-SubCell"/>
</dbReference>
<dbReference type="InterPro" id="IPR000522">
    <property type="entry name" value="ABC_transptr_permease_BtuC"/>
</dbReference>
<evidence type="ECO:0000313" key="9">
    <source>
        <dbReference type="EMBL" id="EFQ84474.1"/>
    </source>
</evidence>
<evidence type="ECO:0000313" key="10">
    <source>
        <dbReference type="Proteomes" id="UP000003111"/>
    </source>
</evidence>
<dbReference type="SUPFAM" id="SSF81345">
    <property type="entry name" value="ABC transporter involved in vitamin B12 uptake, BtuC"/>
    <property type="match status" value="1"/>
</dbReference>
<evidence type="ECO:0000256" key="4">
    <source>
        <dbReference type="ARBA" id="ARBA00022475"/>
    </source>
</evidence>
<feature type="transmembrane region" description="Helical" evidence="8">
    <location>
        <begin position="112"/>
        <end position="131"/>
    </location>
</feature>
<feature type="transmembrane region" description="Helical" evidence="8">
    <location>
        <begin position="137"/>
        <end position="157"/>
    </location>
</feature>
<dbReference type="AlphaFoldDB" id="E2S8G9"/>
<feature type="transmembrane region" description="Helical" evidence="8">
    <location>
        <begin position="255"/>
        <end position="285"/>
    </location>
</feature>
<keyword evidence="10" id="KW-1185">Reference proteome</keyword>
<evidence type="ECO:0000256" key="6">
    <source>
        <dbReference type="ARBA" id="ARBA00022989"/>
    </source>
</evidence>
<comment type="caution">
    <text evidence="9">The sequence shown here is derived from an EMBL/GenBank/DDBJ whole genome shotgun (WGS) entry which is preliminary data.</text>
</comment>
<feature type="transmembrane region" description="Helical" evidence="8">
    <location>
        <begin position="164"/>
        <end position="186"/>
    </location>
</feature>
<dbReference type="Pfam" id="PF01032">
    <property type="entry name" value="FecCD"/>
    <property type="match status" value="1"/>
</dbReference>
<reference evidence="9" key="1">
    <citation type="submission" date="2010-08" db="EMBL/GenBank/DDBJ databases">
        <authorList>
            <person name="Muzny D."/>
            <person name="Qin X."/>
            <person name="Buhay C."/>
            <person name="Dugan-Rocha S."/>
            <person name="Ding Y."/>
            <person name="Chen G."/>
            <person name="Hawes A."/>
            <person name="Holder M."/>
            <person name="Jhangiani S."/>
            <person name="Johnson A."/>
            <person name="Khan Z."/>
            <person name="Li Z."/>
            <person name="Liu W."/>
            <person name="Liu X."/>
            <person name="Perez L."/>
            <person name="Shen H."/>
            <person name="Wang Q."/>
            <person name="Watt J."/>
            <person name="Xi L."/>
            <person name="Xin Y."/>
            <person name="Zhou J."/>
            <person name="Deng J."/>
            <person name="Jiang H."/>
            <person name="Liu Y."/>
            <person name="Qu J."/>
            <person name="Song X.-Z."/>
            <person name="Zhang L."/>
            <person name="Villasana D."/>
            <person name="Johnson A."/>
            <person name="Liu J."/>
            <person name="Liyanage D."/>
            <person name="Lorensuhewa L."/>
            <person name="Robinson T."/>
            <person name="Song A."/>
            <person name="Song B.-B."/>
            <person name="Dinh H."/>
            <person name="Thornton R."/>
            <person name="Coyle M."/>
            <person name="Francisco L."/>
            <person name="Jackson L."/>
            <person name="Javaid M."/>
            <person name="Korchina V."/>
            <person name="Kovar C."/>
            <person name="Mata R."/>
            <person name="Mathew T."/>
            <person name="Ngo R."/>
            <person name="Nguyen L."/>
            <person name="Nguyen N."/>
            <person name="Okwuonu G."/>
            <person name="Ongeri F."/>
            <person name="Pham C."/>
            <person name="Simmons D."/>
            <person name="Wilczek-Boney K."/>
            <person name="Hale W."/>
            <person name="Jakkamsetti A."/>
            <person name="Pham P."/>
            <person name="Ruth R."/>
            <person name="San Lucas F."/>
            <person name="Warren J."/>
            <person name="Zhang J."/>
            <person name="Zhao Z."/>
            <person name="Zhou C."/>
            <person name="Zhu D."/>
            <person name="Lee S."/>
            <person name="Bess C."/>
            <person name="Blankenburg K."/>
            <person name="Forbes L."/>
            <person name="Fu Q."/>
            <person name="Gubbala S."/>
            <person name="Hirani K."/>
            <person name="Jayaseelan J.C."/>
            <person name="Lara F."/>
            <person name="Munidasa M."/>
            <person name="Palculict T."/>
            <person name="Patil S."/>
            <person name="Pu L.-L."/>
            <person name="Saada N."/>
            <person name="Tang L."/>
            <person name="Weissenberger G."/>
            <person name="Zhu Y."/>
            <person name="Hemphill L."/>
            <person name="Shang Y."/>
            <person name="Youmans B."/>
            <person name="Ayvaz T."/>
            <person name="Ross M."/>
            <person name="Santibanez J."/>
            <person name="Aqrawi P."/>
            <person name="Gross S."/>
            <person name="Joshi V."/>
            <person name="Fowler G."/>
            <person name="Nazareth L."/>
            <person name="Reid J."/>
            <person name="Worley K."/>
            <person name="Petrosino J."/>
            <person name="Highlander S."/>
            <person name="Gibbs R."/>
        </authorList>
    </citation>
    <scope>NUCLEOTIDE SEQUENCE [LARGE SCALE GENOMIC DNA]</scope>
    <source>
        <strain evidence="9">DSM 15272</strain>
    </source>
</reference>
<dbReference type="Proteomes" id="UP000003111">
    <property type="component" value="Unassembled WGS sequence"/>
</dbReference>
<gene>
    <name evidence="9" type="ORF">HMPREF0063_10326</name>
</gene>
<keyword evidence="5 8" id="KW-0812">Transmembrane</keyword>
<dbReference type="GO" id="GO:0022857">
    <property type="term" value="F:transmembrane transporter activity"/>
    <property type="evidence" value="ECO:0007669"/>
    <property type="project" value="InterPro"/>
</dbReference>
<evidence type="ECO:0000256" key="2">
    <source>
        <dbReference type="ARBA" id="ARBA00007935"/>
    </source>
</evidence>
<dbReference type="EMBL" id="ACLF03000002">
    <property type="protein sequence ID" value="EFQ84474.1"/>
    <property type="molecule type" value="Genomic_DNA"/>
</dbReference>
<evidence type="ECO:0000256" key="1">
    <source>
        <dbReference type="ARBA" id="ARBA00004651"/>
    </source>
</evidence>
<dbReference type="STRING" id="585531.HMPREF0063_10326"/>
<dbReference type="PANTHER" id="PTHR30472:SF24">
    <property type="entry name" value="FERRIC ENTEROBACTIN TRANSPORT SYSTEM PERMEASE PROTEIN FEPG"/>
    <property type="match status" value="1"/>
</dbReference>
<dbReference type="InterPro" id="IPR037294">
    <property type="entry name" value="ABC_BtuC-like"/>
</dbReference>
<feature type="transmembrane region" description="Helical" evidence="8">
    <location>
        <begin position="82"/>
        <end position="100"/>
    </location>
</feature>
<organism evidence="9 10">
    <name type="scientific">Aeromicrobium marinum DSM 15272</name>
    <dbReference type="NCBI Taxonomy" id="585531"/>
    <lineage>
        <taxon>Bacteria</taxon>
        <taxon>Bacillati</taxon>
        <taxon>Actinomycetota</taxon>
        <taxon>Actinomycetes</taxon>
        <taxon>Propionibacteriales</taxon>
        <taxon>Nocardioidaceae</taxon>
        <taxon>Aeromicrobium</taxon>
    </lineage>
</organism>
<keyword evidence="7 8" id="KW-0472">Membrane</keyword>
<name>E2S8G9_9ACTN</name>
<keyword evidence="6 8" id="KW-1133">Transmembrane helix</keyword>
<protein>
    <submittedName>
        <fullName evidence="9">Iron chelate uptake ABC transporter, FeCT family, permease protein</fullName>
    </submittedName>
</protein>
<feature type="transmembrane region" description="Helical" evidence="8">
    <location>
        <begin position="26"/>
        <end position="47"/>
    </location>
</feature>
<keyword evidence="4" id="KW-1003">Cell membrane</keyword>
<dbReference type="PANTHER" id="PTHR30472">
    <property type="entry name" value="FERRIC ENTEROBACTIN TRANSPORT SYSTEM PERMEASE PROTEIN"/>
    <property type="match status" value="1"/>
</dbReference>
<accession>E2S8G9</accession>
<comment type="subcellular location">
    <subcellularLocation>
        <location evidence="1">Cell membrane</location>
        <topology evidence="1">Multi-pass membrane protein</topology>
    </subcellularLocation>
</comment>
<evidence type="ECO:0000256" key="7">
    <source>
        <dbReference type="ARBA" id="ARBA00023136"/>
    </source>
</evidence>
<evidence type="ECO:0000256" key="3">
    <source>
        <dbReference type="ARBA" id="ARBA00022448"/>
    </source>
</evidence>
<dbReference type="eggNOG" id="COG4779">
    <property type="taxonomic scope" value="Bacteria"/>
</dbReference>